<protein>
    <submittedName>
        <fullName evidence="2">DUF2508 family protein</fullName>
    </submittedName>
</protein>
<accession>A0ABY6Z3U6</accession>
<sequence length="110" mass="12648">MTLSPGPTKSALHPSFSNDFGDTHHGVPKVDMTNVDKFQFLQEVLKSRRELLIAREQFEQVSDPLLIDHVVFRIGAAERHLNYLFKLAEEHGIAFDGAQWDWTADTWRID</sequence>
<name>A0ABY6Z3U6_9BACL</name>
<evidence type="ECO:0000256" key="1">
    <source>
        <dbReference type="SAM" id="MobiDB-lite"/>
    </source>
</evidence>
<proteinExistence type="predicted"/>
<dbReference type="EMBL" id="CP104064">
    <property type="protein sequence ID" value="WAH37303.1"/>
    <property type="molecule type" value="Genomic_DNA"/>
</dbReference>
<feature type="region of interest" description="Disordered" evidence="1">
    <location>
        <begin position="1"/>
        <end position="20"/>
    </location>
</feature>
<keyword evidence="3" id="KW-1185">Reference proteome</keyword>
<gene>
    <name evidence="2" type="ORF">NZD86_01790</name>
</gene>
<evidence type="ECO:0000313" key="2">
    <source>
        <dbReference type="EMBL" id="WAH37303.1"/>
    </source>
</evidence>
<reference evidence="2" key="1">
    <citation type="submission" date="2022-08" db="EMBL/GenBank/DDBJ databases">
        <title>Alicyclobacillus dauci DSM2870, complete genome.</title>
        <authorList>
            <person name="Wang Q."/>
            <person name="Cai R."/>
            <person name="Wang Z."/>
        </authorList>
    </citation>
    <scope>NUCLEOTIDE SEQUENCE</scope>
    <source>
        <strain evidence="2">DSM 28700</strain>
    </source>
</reference>
<dbReference type="Proteomes" id="UP001164803">
    <property type="component" value="Chromosome"/>
</dbReference>
<evidence type="ECO:0000313" key="3">
    <source>
        <dbReference type="Proteomes" id="UP001164803"/>
    </source>
</evidence>
<organism evidence="2 3">
    <name type="scientific">Alicyclobacillus dauci</name>
    <dbReference type="NCBI Taxonomy" id="1475485"/>
    <lineage>
        <taxon>Bacteria</taxon>
        <taxon>Bacillati</taxon>
        <taxon>Bacillota</taxon>
        <taxon>Bacilli</taxon>
        <taxon>Bacillales</taxon>
        <taxon>Alicyclobacillaceae</taxon>
        <taxon>Alicyclobacillus</taxon>
    </lineage>
</organism>
<dbReference type="RefSeq" id="WP_268044778.1">
    <property type="nucleotide sequence ID" value="NZ_CP104064.1"/>
</dbReference>